<dbReference type="Proteomes" id="UP000630615">
    <property type="component" value="Unassembled WGS sequence"/>
</dbReference>
<evidence type="ECO:0000313" key="2">
    <source>
        <dbReference type="Proteomes" id="UP000630615"/>
    </source>
</evidence>
<dbReference type="EMBL" id="BMKI01000007">
    <property type="protein sequence ID" value="GGC97897.1"/>
    <property type="molecule type" value="Genomic_DNA"/>
</dbReference>
<dbReference type="InterPro" id="IPR011664">
    <property type="entry name" value="Abi_system_AbiD/AbiF-like"/>
</dbReference>
<dbReference type="Pfam" id="PF07751">
    <property type="entry name" value="Abi_2"/>
    <property type="match status" value="1"/>
</dbReference>
<keyword evidence="2" id="KW-1185">Reference proteome</keyword>
<dbReference type="RefSeq" id="WP_227011157.1">
    <property type="nucleotide sequence ID" value="NZ_BMKI01000007.1"/>
</dbReference>
<evidence type="ECO:0000313" key="1">
    <source>
        <dbReference type="EMBL" id="GGC97897.1"/>
    </source>
</evidence>
<dbReference type="GO" id="GO:0008233">
    <property type="term" value="F:peptidase activity"/>
    <property type="evidence" value="ECO:0007669"/>
    <property type="project" value="UniProtKB-KW"/>
</dbReference>
<accession>A0ABQ1PIN9</accession>
<organism evidence="1 2">
    <name type="scientific">Enterococcus wangshanyuanii</name>
    <dbReference type="NCBI Taxonomy" id="2005703"/>
    <lineage>
        <taxon>Bacteria</taxon>
        <taxon>Bacillati</taxon>
        <taxon>Bacillota</taxon>
        <taxon>Bacilli</taxon>
        <taxon>Lactobacillales</taxon>
        <taxon>Enterococcaceae</taxon>
        <taxon>Enterococcus</taxon>
    </lineage>
</organism>
<sequence length="335" mass="39457">MASISDNLDTTSKDLLRTSVETKKQKDFKNAHPKMTPKQLIQKMEKKGIKFDIMSKDEAEKRIKENTYYFKVGVYRYNFDKDQNGKYKNLDFAYLDDLAIIDMRFRRILLNMSLDLEHSLKTLLNSVIVEDKSEDGYTIVQDFADRFKMDLSQIYGASKNKLHYLKPINDKHSECTSIWVLFELMTFGDMSKFLEFFFERTTIFKMRFKYPARLIKYAKNVRNAAAHNNPVLINMRGNKISPDSKIKQVGNKAGISPEIYRNRRVNDILCLFFLHDMYCSVGVKNHLINELEDFSKRCRKNATYYKDNAHYSIFRKTTKPFKVCKPLHIRVLSCP</sequence>
<gene>
    <name evidence="1" type="ORF">GCM10011573_29300</name>
</gene>
<reference evidence="2" key="1">
    <citation type="journal article" date="2019" name="Int. J. Syst. Evol. Microbiol.">
        <title>The Global Catalogue of Microorganisms (GCM) 10K type strain sequencing project: providing services to taxonomists for standard genome sequencing and annotation.</title>
        <authorList>
            <consortium name="The Broad Institute Genomics Platform"/>
            <consortium name="The Broad Institute Genome Sequencing Center for Infectious Disease"/>
            <person name="Wu L."/>
            <person name="Ma J."/>
        </authorList>
    </citation>
    <scope>NUCLEOTIDE SEQUENCE [LARGE SCALE GENOMIC DNA]</scope>
    <source>
        <strain evidence="2">CGMCC 1.15942</strain>
    </source>
</reference>
<name>A0ABQ1PIN9_9ENTE</name>
<proteinExistence type="predicted"/>
<keyword evidence="1" id="KW-0645">Protease</keyword>
<dbReference type="GO" id="GO:0006508">
    <property type="term" value="P:proteolysis"/>
    <property type="evidence" value="ECO:0007669"/>
    <property type="project" value="UniProtKB-KW"/>
</dbReference>
<protein>
    <submittedName>
        <fullName evidence="1">CAAX amino protease</fullName>
    </submittedName>
</protein>
<comment type="caution">
    <text evidence="1">The sequence shown here is derived from an EMBL/GenBank/DDBJ whole genome shotgun (WGS) entry which is preliminary data.</text>
</comment>
<keyword evidence="1" id="KW-0378">Hydrolase</keyword>